<gene>
    <name evidence="2" type="ORF">BD410DRAFT_842914</name>
</gene>
<dbReference type="Proteomes" id="UP000294933">
    <property type="component" value="Unassembled WGS sequence"/>
</dbReference>
<proteinExistence type="predicted"/>
<feature type="region of interest" description="Disordered" evidence="1">
    <location>
        <begin position="22"/>
        <end position="50"/>
    </location>
</feature>
<evidence type="ECO:0000313" key="2">
    <source>
        <dbReference type="EMBL" id="TDL18293.1"/>
    </source>
</evidence>
<dbReference type="AlphaFoldDB" id="A0A4Y7PS91"/>
<protein>
    <submittedName>
        <fullName evidence="2">Uncharacterized protein</fullName>
    </submittedName>
</protein>
<dbReference type="VEuPathDB" id="FungiDB:BD410DRAFT_842914"/>
<evidence type="ECO:0000256" key="1">
    <source>
        <dbReference type="SAM" id="MobiDB-lite"/>
    </source>
</evidence>
<dbReference type="OrthoDB" id="1728974at2759"/>
<name>A0A4Y7PS91_9AGAM</name>
<sequence>MNATDPASTAPLPPTPRVQYVASTGTSPGLDLPGAFPKSAMGESRTTGESTVWHHANGEECYGYGGRDRYSVRECDVREASIFPAWSATFRPKRRYKSTQQHLHHRLNSLKTFSTIHRQTHVLGHELSTSALKDLDIAAVTFVDHDTDLTHPRMHLVAFSTSLCFSQPSLDLHGQAIPAKPQSLGGAEAFTLLTATPDPSAASILQVRRTAPDGTHHVYRAWLAKIPSGDWAKVGEGEAFAMGMWNVQRNIWEDRVCDVLVWWKLKLERVGLTVIRKRRKLSPDIFRTSFTPKPLSALDFNHGFRA</sequence>
<accession>A0A4Y7PS91</accession>
<reference evidence="2 3" key="1">
    <citation type="submission" date="2018-06" db="EMBL/GenBank/DDBJ databases">
        <title>A transcriptomic atlas of mushroom development highlights an independent origin of complex multicellularity.</title>
        <authorList>
            <consortium name="DOE Joint Genome Institute"/>
            <person name="Krizsan K."/>
            <person name="Almasi E."/>
            <person name="Merenyi Z."/>
            <person name="Sahu N."/>
            <person name="Viragh M."/>
            <person name="Koszo T."/>
            <person name="Mondo S."/>
            <person name="Kiss B."/>
            <person name="Balint B."/>
            <person name="Kues U."/>
            <person name="Barry K."/>
            <person name="Hegedus J.C."/>
            <person name="Henrissat B."/>
            <person name="Johnson J."/>
            <person name="Lipzen A."/>
            <person name="Ohm R."/>
            <person name="Nagy I."/>
            <person name="Pangilinan J."/>
            <person name="Yan J."/>
            <person name="Xiong Y."/>
            <person name="Grigoriev I.V."/>
            <person name="Hibbett D.S."/>
            <person name="Nagy L.G."/>
        </authorList>
    </citation>
    <scope>NUCLEOTIDE SEQUENCE [LARGE SCALE GENOMIC DNA]</scope>
    <source>
        <strain evidence="2 3">SZMC22713</strain>
    </source>
</reference>
<keyword evidence="3" id="KW-1185">Reference proteome</keyword>
<organism evidence="2 3">
    <name type="scientific">Rickenella mellea</name>
    <dbReference type="NCBI Taxonomy" id="50990"/>
    <lineage>
        <taxon>Eukaryota</taxon>
        <taxon>Fungi</taxon>
        <taxon>Dikarya</taxon>
        <taxon>Basidiomycota</taxon>
        <taxon>Agaricomycotina</taxon>
        <taxon>Agaricomycetes</taxon>
        <taxon>Hymenochaetales</taxon>
        <taxon>Rickenellaceae</taxon>
        <taxon>Rickenella</taxon>
    </lineage>
</organism>
<dbReference type="EMBL" id="ML170209">
    <property type="protein sequence ID" value="TDL18293.1"/>
    <property type="molecule type" value="Genomic_DNA"/>
</dbReference>
<evidence type="ECO:0000313" key="3">
    <source>
        <dbReference type="Proteomes" id="UP000294933"/>
    </source>
</evidence>